<dbReference type="RefSeq" id="WP_255035717.1">
    <property type="nucleotide sequence ID" value="NZ_RJUF01000004.1"/>
</dbReference>
<feature type="domain" description="Class II aldolase/adducin N-terminal" evidence="9">
    <location>
        <begin position="17"/>
        <end position="207"/>
    </location>
</feature>
<dbReference type="PANTHER" id="PTHR22789">
    <property type="entry name" value="FUCULOSE PHOSPHATE ALDOLASE"/>
    <property type="match status" value="1"/>
</dbReference>
<dbReference type="InterPro" id="IPR001303">
    <property type="entry name" value="Aldolase_II/adducin_N"/>
</dbReference>
<keyword evidence="7" id="KW-0413">Isomerase</keyword>
<dbReference type="NCBIfam" id="NF006047">
    <property type="entry name" value="PRK08193.1"/>
    <property type="match status" value="1"/>
</dbReference>
<dbReference type="FunFam" id="3.40.225.10:FF:000001">
    <property type="entry name" value="L-ribulose-5-phosphate 4-epimerase UlaF"/>
    <property type="match status" value="1"/>
</dbReference>
<comment type="catalytic activity">
    <reaction evidence="1">
        <text>L-ribulose 5-phosphate = D-xylulose 5-phosphate</text>
        <dbReference type="Rhea" id="RHEA:22368"/>
        <dbReference type="ChEBI" id="CHEBI:57737"/>
        <dbReference type="ChEBI" id="CHEBI:58226"/>
        <dbReference type="EC" id="5.1.3.4"/>
    </reaction>
</comment>
<reference evidence="10 11" key="1">
    <citation type="submission" date="2018-11" db="EMBL/GenBank/DDBJ databases">
        <title>Novel bacteria species description.</title>
        <authorList>
            <person name="Han J.-H."/>
        </authorList>
    </citation>
    <scope>NUCLEOTIDE SEQUENCE [LARGE SCALE GENOMIC DNA]</scope>
    <source>
        <strain evidence="10 11">KCTC23259</strain>
    </source>
</reference>
<name>A0AAE3H0S0_9BACT</name>
<dbReference type="InterPro" id="IPR050197">
    <property type="entry name" value="Aldolase_class_II_sugar_metab"/>
</dbReference>
<gene>
    <name evidence="10" type="ORF">EGI31_03295</name>
</gene>
<keyword evidence="5" id="KW-0479">Metal-binding</keyword>
<dbReference type="Gene3D" id="3.40.225.10">
    <property type="entry name" value="Class II aldolase/adducin N-terminal domain"/>
    <property type="match status" value="1"/>
</dbReference>
<protein>
    <recommendedName>
        <fullName evidence="4">L-ribulose-5-phosphate 4-epimerase</fullName>
        <ecNumber evidence="4">5.1.3.4</ecNumber>
    </recommendedName>
</protein>
<dbReference type="EC" id="5.1.3.4" evidence="4"/>
<evidence type="ECO:0000256" key="4">
    <source>
        <dbReference type="ARBA" id="ARBA00013186"/>
    </source>
</evidence>
<evidence type="ECO:0000313" key="10">
    <source>
        <dbReference type="EMBL" id="MCP9761966.1"/>
    </source>
</evidence>
<dbReference type="Pfam" id="PF00596">
    <property type="entry name" value="Aldolase_II"/>
    <property type="match status" value="1"/>
</dbReference>
<comment type="cofactor">
    <cofactor evidence="2">
        <name>Zn(2+)</name>
        <dbReference type="ChEBI" id="CHEBI:29105"/>
    </cofactor>
</comment>
<evidence type="ECO:0000256" key="1">
    <source>
        <dbReference type="ARBA" id="ARBA00001726"/>
    </source>
</evidence>
<dbReference type="GO" id="GO:0005829">
    <property type="term" value="C:cytosol"/>
    <property type="evidence" value="ECO:0007669"/>
    <property type="project" value="TreeGrafter"/>
</dbReference>
<keyword evidence="8" id="KW-0119">Carbohydrate metabolism</keyword>
<keyword evidence="11" id="KW-1185">Reference proteome</keyword>
<dbReference type="PANTHER" id="PTHR22789:SF8">
    <property type="entry name" value="L-RIBULOSE-5-PHOSPHATE 4-EPIMERASE SGBE"/>
    <property type="match status" value="1"/>
</dbReference>
<proteinExistence type="inferred from homology"/>
<evidence type="ECO:0000259" key="9">
    <source>
        <dbReference type="SMART" id="SM01007"/>
    </source>
</evidence>
<accession>A0AAE3H0S0</accession>
<dbReference type="EMBL" id="RJUF01000004">
    <property type="protein sequence ID" value="MCP9761966.1"/>
    <property type="molecule type" value="Genomic_DNA"/>
</dbReference>
<dbReference type="GO" id="GO:0016832">
    <property type="term" value="F:aldehyde-lyase activity"/>
    <property type="evidence" value="ECO:0007669"/>
    <property type="project" value="TreeGrafter"/>
</dbReference>
<dbReference type="Proteomes" id="UP001204144">
    <property type="component" value="Unassembled WGS sequence"/>
</dbReference>
<comment type="caution">
    <text evidence="10">The sequence shown here is derived from an EMBL/GenBank/DDBJ whole genome shotgun (WGS) entry which is preliminary data.</text>
</comment>
<evidence type="ECO:0000313" key="11">
    <source>
        <dbReference type="Proteomes" id="UP001204144"/>
    </source>
</evidence>
<evidence type="ECO:0000256" key="3">
    <source>
        <dbReference type="ARBA" id="ARBA00010037"/>
    </source>
</evidence>
<evidence type="ECO:0000256" key="8">
    <source>
        <dbReference type="ARBA" id="ARBA00023277"/>
    </source>
</evidence>
<dbReference type="GO" id="GO:0046872">
    <property type="term" value="F:metal ion binding"/>
    <property type="evidence" value="ECO:0007669"/>
    <property type="project" value="UniProtKB-KW"/>
</dbReference>
<sequence>MEIIIKPPLGDWGLLKQECFEANMQLPKLGLVLFTFGNVSAVDRANGVFAIKPSGVPYEELKWEDIVIMDFDAKVVDGKMRPSSDTKTHALLYKTWDDIGGITHTHSTHAVAWAQAGMDIPIFGTTHADHTHQDIPCAPALSDEMIKGDYEHETGNQIFGIFEQKGLSHKEVEMVLLQNHGPFTWGKDAAKSVYNAAVLEEVAKMAMLTLQINPNTPRLKDSLRMKHYERKHGKDAYYGQGC</sequence>
<evidence type="ECO:0000256" key="6">
    <source>
        <dbReference type="ARBA" id="ARBA00022833"/>
    </source>
</evidence>
<evidence type="ECO:0000256" key="2">
    <source>
        <dbReference type="ARBA" id="ARBA00001947"/>
    </source>
</evidence>
<comment type="similarity">
    <text evidence="3">Belongs to the aldolase class II family. AraD/FucA subfamily.</text>
</comment>
<organism evidence="10 11">
    <name type="scientific">Lacihabitans soyangensis</name>
    <dbReference type="NCBI Taxonomy" id="869394"/>
    <lineage>
        <taxon>Bacteria</taxon>
        <taxon>Pseudomonadati</taxon>
        <taxon>Bacteroidota</taxon>
        <taxon>Cytophagia</taxon>
        <taxon>Cytophagales</taxon>
        <taxon>Leadbetterellaceae</taxon>
        <taxon>Lacihabitans</taxon>
    </lineage>
</organism>
<dbReference type="GO" id="GO:0008742">
    <property type="term" value="F:L-ribulose-phosphate 4-epimerase activity"/>
    <property type="evidence" value="ECO:0007669"/>
    <property type="project" value="UniProtKB-EC"/>
</dbReference>
<dbReference type="SMART" id="SM01007">
    <property type="entry name" value="Aldolase_II"/>
    <property type="match status" value="1"/>
</dbReference>
<evidence type="ECO:0000256" key="5">
    <source>
        <dbReference type="ARBA" id="ARBA00022723"/>
    </source>
</evidence>
<dbReference type="AlphaFoldDB" id="A0AAE3H0S0"/>
<evidence type="ECO:0000256" key="7">
    <source>
        <dbReference type="ARBA" id="ARBA00023235"/>
    </source>
</evidence>
<keyword evidence="6" id="KW-0862">Zinc</keyword>
<dbReference type="SUPFAM" id="SSF53639">
    <property type="entry name" value="AraD/HMP-PK domain-like"/>
    <property type="match status" value="1"/>
</dbReference>
<dbReference type="InterPro" id="IPR036409">
    <property type="entry name" value="Aldolase_II/adducin_N_sf"/>
</dbReference>
<dbReference type="GO" id="GO:0019323">
    <property type="term" value="P:pentose catabolic process"/>
    <property type="evidence" value="ECO:0007669"/>
    <property type="project" value="TreeGrafter"/>
</dbReference>